<feature type="region of interest" description="Disordered" evidence="4">
    <location>
        <begin position="156"/>
        <end position="204"/>
    </location>
</feature>
<evidence type="ECO:0000256" key="3">
    <source>
        <dbReference type="PROSITE-ProRule" id="PRU00023"/>
    </source>
</evidence>
<feature type="repeat" description="ANK" evidence="3">
    <location>
        <begin position="238"/>
        <end position="270"/>
    </location>
</feature>
<dbReference type="EMBL" id="MU858081">
    <property type="protein sequence ID" value="KAK4215361.1"/>
    <property type="molecule type" value="Genomic_DNA"/>
</dbReference>
<evidence type="ECO:0000256" key="4">
    <source>
        <dbReference type="SAM" id="MobiDB-lite"/>
    </source>
</evidence>
<evidence type="ECO:0000256" key="1">
    <source>
        <dbReference type="ARBA" id="ARBA00022737"/>
    </source>
</evidence>
<evidence type="ECO:0000256" key="2">
    <source>
        <dbReference type="ARBA" id="ARBA00023043"/>
    </source>
</evidence>
<proteinExistence type="predicted"/>
<sequence>MPSFPSPITYSIRLYCINVHVVSRTNNLDARLTRQLKERHNSQNKPVTLEFVIPNHGPHGTGMMEKEQSMFLSGMELSGAFDATAALSELNFDSPFESVTSSAAASLLPTPPSHSLDHTSSSSSAALSAAIAALATPPNTGGSALLSPMTLIGDSPPYVPEKSGSMVGSHHPSSSISSSLSSSPGPPQHYQLPQQSSSDSGWLTPLHMAAHKGHVKIVQLLVQQNLAAGQDCSPRDSDGMTPLMLAVINGHEDVAGVLLSKGARVAEADSQGRSSLHLAVEQMNESMLRLLLDHCQGLNAAVNAYDSNGRTPLHIAVGGGFESAVEMLLRFGANQGLKTPKRMK</sequence>
<keyword evidence="6" id="KW-1185">Reference proteome</keyword>
<dbReference type="Pfam" id="PF12796">
    <property type="entry name" value="Ank_2"/>
    <property type="match status" value="2"/>
</dbReference>
<feature type="compositionally biased region" description="Polar residues" evidence="4">
    <location>
        <begin position="191"/>
        <end position="201"/>
    </location>
</feature>
<organism evidence="5 6">
    <name type="scientific">Rhypophila decipiens</name>
    <dbReference type="NCBI Taxonomy" id="261697"/>
    <lineage>
        <taxon>Eukaryota</taxon>
        <taxon>Fungi</taxon>
        <taxon>Dikarya</taxon>
        <taxon>Ascomycota</taxon>
        <taxon>Pezizomycotina</taxon>
        <taxon>Sordariomycetes</taxon>
        <taxon>Sordariomycetidae</taxon>
        <taxon>Sordariales</taxon>
        <taxon>Naviculisporaceae</taxon>
        <taxon>Rhypophila</taxon>
    </lineage>
</organism>
<reference evidence="5" key="1">
    <citation type="journal article" date="2023" name="Mol. Phylogenet. Evol.">
        <title>Genome-scale phylogeny and comparative genomics of the fungal order Sordariales.</title>
        <authorList>
            <person name="Hensen N."/>
            <person name="Bonometti L."/>
            <person name="Westerberg I."/>
            <person name="Brannstrom I.O."/>
            <person name="Guillou S."/>
            <person name="Cros-Aarteil S."/>
            <person name="Calhoun S."/>
            <person name="Haridas S."/>
            <person name="Kuo A."/>
            <person name="Mondo S."/>
            <person name="Pangilinan J."/>
            <person name="Riley R."/>
            <person name="LaButti K."/>
            <person name="Andreopoulos B."/>
            <person name="Lipzen A."/>
            <person name="Chen C."/>
            <person name="Yan M."/>
            <person name="Daum C."/>
            <person name="Ng V."/>
            <person name="Clum A."/>
            <person name="Steindorff A."/>
            <person name="Ohm R.A."/>
            <person name="Martin F."/>
            <person name="Silar P."/>
            <person name="Natvig D.O."/>
            <person name="Lalanne C."/>
            <person name="Gautier V."/>
            <person name="Ament-Velasquez S.L."/>
            <person name="Kruys A."/>
            <person name="Hutchinson M.I."/>
            <person name="Powell A.J."/>
            <person name="Barry K."/>
            <person name="Miller A.N."/>
            <person name="Grigoriev I.V."/>
            <person name="Debuchy R."/>
            <person name="Gladieux P."/>
            <person name="Hiltunen Thoren M."/>
            <person name="Johannesson H."/>
        </authorList>
    </citation>
    <scope>NUCLEOTIDE SEQUENCE</scope>
    <source>
        <strain evidence="5">PSN293</strain>
    </source>
</reference>
<dbReference type="PROSITE" id="PS50297">
    <property type="entry name" value="ANK_REP_REGION"/>
    <property type="match status" value="4"/>
</dbReference>
<feature type="compositionally biased region" description="Low complexity" evidence="4">
    <location>
        <begin position="163"/>
        <end position="183"/>
    </location>
</feature>
<dbReference type="PANTHER" id="PTHR24173">
    <property type="entry name" value="ANKYRIN REPEAT CONTAINING"/>
    <property type="match status" value="1"/>
</dbReference>
<dbReference type="InterPro" id="IPR002110">
    <property type="entry name" value="Ankyrin_rpt"/>
</dbReference>
<dbReference type="PANTHER" id="PTHR24173:SF74">
    <property type="entry name" value="ANKYRIN REPEAT DOMAIN-CONTAINING PROTEIN 16"/>
    <property type="match status" value="1"/>
</dbReference>
<reference evidence="5" key="2">
    <citation type="submission" date="2023-05" db="EMBL/GenBank/DDBJ databases">
        <authorList>
            <consortium name="Lawrence Berkeley National Laboratory"/>
            <person name="Steindorff A."/>
            <person name="Hensen N."/>
            <person name="Bonometti L."/>
            <person name="Westerberg I."/>
            <person name="Brannstrom I.O."/>
            <person name="Guillou S."/>
            <person name="Cros-Aarteil S."/>
            <person name="Calhoun S."/>
            <person name="Haridas S."/>
            <person name="Kuo A."/>
            <person name="Mondo S."/>
            <person name="Pangilinan J."/>
            <person name="Riley R."/>
            <person name="Labutti K."/>
            <person name="Andreopoulos B."/>
            <person name="Lipzen A."/>
            <person name="Chen C."/>
            <person name="Yanf M."/>
            <person name="Daum C."/>
            <person name="Ng V."/>
            <person name="Clum A."/>
            <person name="Ohm R."/>
            <person name="Martin F."/>
            <person name="Silar P."/>
            <person name="Natvig D."/>
            <person name="Lalanne C."/>
            <person name="Gautier V."/>
            <person name="Ament-Velasquez S.L."/>
            <person name="Kruys A."/>
            <person name="Hutchinson M.I."/>
            <person name="Powell A.J."/>
            <person name="Barry K."/>
            <person name="Miller A.N."/>
            <person name="Grigoriev I.V."/>
            <person name="Debuchy R."/>
            <person name="Gladieux P."/>
            <person name="Thoren M.H."/>
            <person name="Johannesson H."/>
        </authorList>
    </citation>
    <scope>NUCLEOTIDE SEQUENCE</scope>
    <source>
        <strain evidence="5">PSN293</strain>
    </source>
</reference>
<dbReference type="AlphaFoldDB" id="A0AAN7B793"/>
<dbReference type="Gene3D" id="1.25.40.20">
    <property type="entry name" value="Ankyrin repeat-containing domain"/>
    <property type="match status" value="1"/>
</dbReference>
<dbReference type="SMART" id="SM00248">
    <property type="entry name" value="ANK"/>
    <property type="match status" value="4"/>
</dbReference>
<protein>
    <submittedName>
        <fullName evidence="5">Ankyrin repeat-containing domain protein</fullName>
    </submittedName>
</protein>
<accession>A0AAN7B793</accession>
<feature type="repeat" description="ANK" evidence="3">
    <location>
        <begin position="201"/>
        <end position="225"/>
    </location>
</feature>
<comment type="caution">
    <text evidence="5">The sequence shown here is derived from an EMBL/GenBank/DDBJ whole genome shotgun (WGS) entry which is preliminary data.</text>
</comment>
<evidence type="ECO:0000313" key="5">
    <source>
        <dbReference type="EMBL" id="KAK4215361.1"/>
    </source>
</evidence>
<dbReference type="InterPro" id="IPR036770">
    <property type="entry name" value="Ankyrin_rpt-contain_sf"/>
</dbReference>
<dbReference type="Proteomes" id="UP001301769">
    <property type="component" value="Unassembled WGS sequence"/>
</dbReference>
<dbReference type="SUPFAM" id="SSF48403">
    <property type="entry name" value="Ankyrin repeat"/>
    <property type="match status" value="1"/>
</dbReference>
<keyword evidence="1" id="KW-0677">Repeat</keyword>
<feature type="repeat" description="ANK" evidence="3">
    <location>
        <begin position="308"/>
        <end position="340"/>
    </location>
</feature>
<feature type="repeat" description="ANK" evidence="3">
    <location>
        <begin position="271"/>
        <end position="303"/>
    </location>
</feature>
<keyword evidence="2 3" id="KW-0040">ANK repeat</keyword>
<dbReference type="PROSITE" id="PS50088">
    <property type="entry name" value="ANK_REPEAT"/>
    <property type="match status" value="4"/>
</dbReference>
<evidence type="ECO:0000313" key="6">
    <source>
        <dbReference type="Proteomes" id="UP001301769"/>
    </source>
</evidence>
<name>A0AAN7B793_9PEZI</name>
<gene>
    <name evidence="5" type="ORF">QBC37DRAFT_419484</name>
</gene>